<dbReference type="PANTHER" id="PTHR35871">
    <property type="entry name" value="EXPRESSED PROTEIN"/>
    <property type="match status" value="1"/>
</dbReference>
<protein>
    <recommendedName>
        <fullName evidence="3">Winged helix-turn helix domain-containing protein</fullName>
    </recommendedName>
</protein>
<reference evidence="1 2" key="1">
    <citation type="submission" date="2014-04" db="EMBL/GenBank/DDBJ databases">
        <authorList>
            <consortium name="DOE Joint Genome Institute"/>
            <person name="Kuo A."/>
            <person name="Tarkka M."/>
            <person name="Buscot F."/>
            <person name="Kohler A."/>
            <person name="Nagy L.G."/>
            <person name="Floudas D."/>
            <person name="Copeland A."/>
            <person name="Barry K.W."/>
            <person name="Cichocki N."/>
            <person name="Veneault-Fourrey C."/>
            <person name="LaButti K."/>
            <person name="Lindquist E.A."/>
            <person name="Lipzen A."/>
            <person name="Lundell T."/>
            <person name="Morin E."/>
            <person name="Murat C."/>
            <person name="Sun H."/>
            <person name="Tunlid A."/>
            <person name="Henrissat B."/>
            <person name="Grigoriev I.V."/>
            <person name="Hibbett D.S."/>
            <person name="Martin F."/>
            <person name="Nordberg H.P."/>
            <person name="Cantor M.N."/>
            <person name="Hua S.X."/>
        </authorList>
    </citation>
    <scope>NUCLEOTIDE SEQUENCE [LARGE SCALE GENOMIC DNA]</scope>
    <source>
        <strain evidence="1 2">F 1598</strain>
    </source>
</reference>
<dbReference type="EMBL" id="KN833030">
    <property type="protein sequence ID" value="KIM76951.1"/>
    <property type="molecule type" value="Genomic_DNA"/>
</dbReference>
<keyword evidence="2" id="KW-1185">Reference proteome</keyword>
<evidence type="ECO:0000313" key="2">
    <source>
        <dbReference type="Proteomes" id="UP000054166"/>
    </source>
</evidence>
<dbReference type="HOGENOM" id="CLU_184649_0_0_1"/>
<dbReference type="STRING" id="765440.A0A0C3FB52"/>
<gene>
    <name evidence="1" type="ORF">PILCRDRAFT_26353</name>
</gene>
<reference evidence="2" key="2">
    <citation type="submission" date="2015-01" db="EMBL/GenBank/DDBJ databases">
        <title>Evolutionary Origins and Diversification of the Mycorrhizal Mutualists.</title>
        <authorList>
            <consortium name="DOE Joint Genome Institute"/>
            <consortium name="Mycorrhizal Genomics Consortium"/>
            <person name="Kohler A."/>
            <person name="Kuo A."/>
            <person name="Nagy L.G."/>
            <person name="Floudas D."/>
            <person name="Copeland A."/>
            <person name="Barry K.W."/>
            <person name="Cichocki N."/>
            <person name="Veneault-Fourrey C."/>
            <person name="LaButti K."/>
            <person name="Lindquist E.A."/>
            <person name="Lipzen A."/>
            <person name="Lundell T."/>
            <person name="Morin E."/>
            <person name="Murat C."/>
            <person name="Riley R."/>
            <person name="Ohm R."/>
            <person name="Sun H."/>
            <person name="Tunlid A."/>
            <person name="Henrissat B."/>
            <person name="Grigoriev I.V."/>
            <person name="Hibbett D.S."/>
            <person name="Martin F."/>
        </authorList>
    </citation>
    <scope>NUCLEOTIDE SEQUENCE [LARGE SCALE GENOMIC DNA]</scope>
    <source>
        <strain evidence="2">F 1598</strain>
    </source>
</reference>
<accession>A0A0C3FB52</accession>
<organism evidence="1 2">
    <name type="scientific">Piloderma croceum (strain F 1598)</name>
    <dbReference type="NCBI Taxonomy" id="765440"/>
    <lineage>
        <taxon>Eukaryota</taxon>
        <taxon>Fungi</taxon>
        <taxon>Dikarya</taxon>
        <taxon>Basidiomycota</taxon>
        <taxon>Agaricomycotina</taxon>
        <taxon>Agaricomycetes</taxon>
        <taxon>Agaricomycetidae</taxon>
        <taxon>Atheliales</taxon>
        <taxon>Atheliaceae</taxon>
        <taxon>Piloderma</taxon>
    </lineage>
</organism>
<feature type="non-terminal residue" evidence="1">
    <location>
        <position position="1"/>
    </location>
</feature>
<evidence type="ECO:0008006" key="3">
    <source>
        <dbReference type="Google" id="ProtNLM"/>
    </source>
</evidence>
<proteinExistence type="predicted"/>
<dbReference type="OrthoDB" id="2673332at2759"/>
<feature type="non-terminal residue" evidence="1">
    <location>
        <position position="63"/>
    </location>
</feature>
<evidence type="ECO:0000313" key="1">
    <source>
        <dbReference type="EMBL" id="KIM76951.1"/>
    </source>
</evidence>
<dbReference type="Proteomes" id="UP000054166">
    <property type="component" value="Unassembled WGS sequence"/>
</dbReference>
<dbReference type="InParanoid" id="A0A0C3FB52"/>
<sequence>ELFPQIHLRVGCGISLATARRWLHKEGFKYIHHKKGLYFDGHDRPDVVEYCQKHFLPAMKAYE</sequence>
<dbReference type="AlphaFoldDB" id="A0A0C3FB52"/>
<dbReference type="PANTHER" id="PTHR35871:SF1">
    <property type="entry name" value="CXC1-LIKE CYSTEINE CLUSTER ASSOCIATED WITH KDZ TRANSPOSASES DOMAIN-CONTAINING PROTEIN"/>
    <property type="match status" value="1"/>
</dbReference>
<name>A0A0C3FB52_PILCF</name>